<evidence type="ECO:0000259" key="5">
    <source>
        <dbReference type="Pfam" id="PF00190"/>
    </source>
</evidence>
<evidence type="ECO:0000256" key="1">
    <source>
        <dbReference type="ARBA" id="ARBA00007178"/>
    </source>
</evidence>
<evidence type="ECO:0000256" key="4">
    <source>
        <dbReference type="ARBA" id="ARBA00023157"/>
    </source>
</evidence>
<protein>
    <recommendedName>
        <fullName evidence="5">Cupin type-1 domain-containing protein</fullName>
    </recommendedName>
</protein>
<dbReference type="InterPro" id="IPR050253">
    <property type="entry name" value="Seed_Storage-Functional"/>
</dbReference>
<dbReference type="AlphaFoldDB" id="A0AAD2AEH3"/>
<dbReference type="EMBL" id="OU503057">
    <property type="protein sequence ID" value="CAI9786183.1"/>
    <property type="molecule type" value="Genomic_DNA"/>
</dbReference>
<reference evidence="6" key="1">
    <citation type="submission" date="2023-05" db="EMBL/GenBank/DDBJ databases">
        <authorList>
            <person name="Huff M."/>
        </authorList>
    </citation>
    <scope>NUCLEOTIDE SEQUENCE</scope>
</reference>
<dbReference type="GO" id="GO:0045735">
    <property type="term" value="F:nutrient reservoir activity"/>
    <property type="evidence" value="ECO:0007669"/>
    <property type="project" value="UniProtKB-KW"/>
</dbReference>
<proteinExistence type="inferred from homology"/>
<dbReference type="SUPFAM" id="SSF51182">
    <property type="entry name" value="RmlC-like cupins"/>
    <property type="match status" value="1"/>
</dbReference>
<feature type="domain" description="Cupin type-1" evidence="5">
    <location>
        <begin position="1"/>
        <end position="85"/>
    </location>
</feature>
<keyword evidence="3" id="KW-0708">Seed storage protein</keyword>
<dbReference type="PANTHER" id="PTHR31189">
    <property type="entry name" value="OS03G0336100 PROTEIN-RELATED"/>
    <property type="match status" value="1"/>
</dbReference>
<keyword evidence="4" id="KW-1015">Disulfide bond</keyword>
<dbReference type="Pfam" id="PF00190">
    <property type="entry name" value="Cupin_1"/>
    <property type="match status" value="1"/>
</dbReference>
<organism evidence="6 7">
    <name type="scientific">Fraxinus pennsylvanica</name>
    <dbReference type="NCBI Taxonomy" id="56036"/>
    <lineage>
        <taxon>Eukaryota</taxon>
        <taxon>Viridiplantae</taxon>
        <taxon>Streptophyta</taxon>
        <taxon>Embryophyta</taxon>
        <taxon>Tracheophyta</taxon>
        <taxon>Spermatophyta</taxon>
        <taxon>Magnoliopsida</taxon>
        <taxon>eudicotyledons</taxon>
        <taxon>Gunneridae</taxon>
        <taxon>Pentapetalae</taxon>
        <taxon>asterids</taxon>
        <taxon>lamiids</taxon>
        <taxon>Lamiales</taxon>
        <taxon>Oleaceae</taxon>
        <taxon>Oleeae</taxon>
        <taxon>Fraxinus</taxon>
    </lineage>
</organism>
<name>A0AAD2AEH3_9LAMI</name>
<dbReference type="Proteomes" id="UP000834106">
    <property type="component" value="Chromosome 22"/>
</dbReference>
<dbReference type="Gene3D" id="2.60.120.10">
    <property type="entry name" value="Jelly Rolls"/>
    <property type="match status" value="1"/>
</dbReference>
<evidence type="ECO:0000313" key="6">
    <source>
        <dbReference type="EMBL" id="CAI9786183.1"/>
    </source>
</evidence>
<evidence type="ECO:0000256" key="2">
    <source>
        <dbReference type="ARBA" id="ARBA00022761"/>
    </source>
</evidence>
<evidence type="ECO:0000313" key="7">
    <source>
        <dbReference type="Proteomes" id="UP000834106"/>
    </source>
</evidence>
<dbReference type="InterPro" id="IPR014710">
    <property type="entry name" value="RmlC-like_jellyroll"/>
</dbReference>
<dbReference type="PRINTS" id="PR00439">
    <property type="entry name" value="11SGLOBULIN"/>
</dbReference>
<evidence type="ECO:0000256" key="3">
    <source>
        <dbReference type="ARBA" id="ARBA00023129"/>
    </source>
</evidence>
<keyword evidence="7" id="KW-1185">Reference proteome</keyword>
<keyword evidence="2" id="KW-0758">Storage protein</keyword>
<dbReference type="InterPro" id="IPR006045">
    <property type="entry name" value="Cupin_1"/>
</dbReference>
<dbReference type="PANTHER" id="PTHR31189:SF45">
    <property type="entry name" value="OS09G0552500 PROTEIN"/>
    <property type="match status" value="1"/>
</dbReference>
<dbReference type="InterPro" id="IPR006044">
    <property type="entry name" value="11S_seedstore_pln"/>
</dbReference>
<sequence>MIYVIRGSGRIQIVGLNGQIALNSKMEAGQLLVVPKFFVAVQIADAQGMECFSVVTSSRPIFGKLAGNASVWKTLPSSLVQASLNKATPAASLIADAATTLHTKYLECDTYVEKSYANATRRLAARKTPNLTSSYYQICTHTAMQQRCTREKSFSTWLGSGF</sequence>
<accession>A0AAD2AEH3</accession>
<comment type="similarity">
    <text evidence="1">Belongs to the 11S seed storage protein (globulins) family.</text>
</comment>
<dbReference type="InterPro" id="IPR011051">
    <property type="entry name" value="RmlC_Cupin_sf"/>
</dbReference>
<gene>
    <name evidence="6" type="ORF">FPE_LOCUS33613</name>
</gene>